<feature type="region of interest" description="Disordered" evidence="2">
    <location>
        <begin position="218"/>
        <end position="242"/>
    </location>
</feature>
<dbReference type="PROSITE" id="PS50158">
    <property type="entry name" value="ZF_CCHC"/>
    <property type="match status" value="1"/>
</dbReference>
<evidence type="ECO:0000256" key="1">
    <source>
        <dbReference type="PROSITE-ProRule" id="PRU00047"/>
    </source>
</evidence>
<proteinExistence type="predicted"/>
<dbReference type="WBParaSite" id="maker-uti_cns_0046589-snap-gene-0.11-mRNA-1">
    <property type="protein sequence ID" value="maker-uti_cns_0046589-snap-gene-0.11-mRNA-1"/>
    <property type="gene ID" value="maker-uti_cns_0046589-snap-gene-0.11"/>
</dbReference>
<feature type="domain" description="CCHC-type" evidence="3">
    <location>
        <begin position="203"/>
        <end position="216"/>
    </location>
</feature>
<sequence>MANLDDLIDALTARLQNELNVAQRVPRPNKYSLTEFQSRNQKDGEPIEEYADVLKELMRKSYPMLPAAQREELVKDRFLKGIRVPARVLESVLLQAPETLQDAIRRVRQVRASLALMEPEGKRAVHMVGGQAAAAGNSQESRAAAEIAALKAEVAQLKASAAAPTAPMATARSEQPKSQQQRQCGRCLQTGHTTARCRNAVVCRECGQSGHMRNRCYRRWDQSGSGNGLGARPGHPSGPQRQ</sequence>
<evidence type="ECO:0000313" key="5">
    <source>
        <dbReference type="WBParaSite" id="maker-uti_cns_0046589-snap-gene-0.11-mRNA-1"/>
    </source>
</evidence>
<dbReference type="InterPro" id="IPR001878">
    <property type="entry name" value="Znf_CCHC"/>
</dbReference>
<name>A0A1I8JB54_9PLAT</name>
<keyword evidence="4" id="KW-1185">Reference proteome</keyword>
<dbReference type="SMART" id="SM00343">
    <property type="entry name" value="ZnF_C2HC"/>
    <property type="match status" value="2"/>
</dbReference>
<keyword evidence="1" id="KW-0862">Zinc</keyword>
<keyword evidence="1" id="KW-0479">Metal-binding</keyword>
<dbReference type="AlphaFoldDB" id="A0A1I8JB54"/>
<dbReference type="GO" id="GO:0003676">
    <property type="term" value="F:nucleic acid binding"/>
    <property type="evidence" value="ECO:0007669"/>
    <property type="project" value="InterPro"/>
</dbReference>
<dbReference type="Gene3D" id="4.10.60.10">
    <property type="entry name" value="Zinc finger, CCHC-type"/>
    <property type="match status" value="1"/>
</dbReference>
<protein>
    <submittedName>
        <fullName evidence="5">CCHC-type domain-containing protein</fullName>
    </submittedName>
</protein>
<accession>A0A1I8JB54</accession>
<dbReference type="InterPro" id="IPR036875">
    <property type="entry name" value="Znf_CCHC_sf"/>
</dbReference>
<evidence type="ECO:0000256" key="2">
    <source>
        <dbReference type="SAM" id="MobiDB-lite"/>
    </source>
</evidence>
<evidence type="ECO:0000313" key="4">
    <source>
        <dbReference type="Proteomes" id="UP000095280"/>
    </source>
</evidence>
<organism evidence="4 5">
    <name type="scientific">Macrostomum lignano</name>
    <dbReference type="NCBI Taxonomy" id="282301"/>
    <lineage>
        <taxon>Eukaryota</taxon>
        <taxon>Metazoa</taxon>
        <taxon>Spiralia</taxon>
        <taxon>Lophotrochozoa</taxon>
        <taxon>Platyhelminthes</taxon>
        <taxon>Rhabditophora</taxon>
        <taxon>Macrostomorpha</taxon>
        <taxon>Macrostomida</taxon>
        <taxon>Macrostomidae</taxon>
        <taxon>Macrostomum</taxon>
    </lineage>
</organism>
<evidence type="ECO:0000259" key="3">
    <source>
        <dbReference type="PROSITE" id="PS50158"/>
    </source>
</evidence>
<keyword evidence="1" id="KW-0863">Zinc-finger</keyword>
<dbReference type="GO" id="GO:0008270">
    <property type="term" value="F:zinc ion binding"/>
    <property type="evidence" value="ECO:0007669"/>
    <property type="project" value="UniProtKB-KW"/>
</dbReference>
<dbReference type="Proteomes" id="UP000095280">
    <property type="component" value="Unplaced"/>
</dbReference>
<reference evidence="5" key="1">
    <citation type="submission" date="2016-11" db="UniProtKB">
        <authorList>
            <consortium name="WormBaseParasite"/>
        </authorList>
    </citation>
    <scope>IDENTIFICATION</scope>
</reference>
<dbReference type="SUPFAM" id="SSF57756">
    <property type="entry name" value="Retrovirus zinc finger-like domains"/>
    <property type="match status" value="1"/>
</dbReference>